<keyword evidence="11" id="KW-1185">Reference proteome</keyword>
<evidence type="ECO:0000256" key="1">
    <source>
        <dbReference type="ARBA" id="ARBA00022555"/>
    </source>
</evidence>
<dbReference type="InterPro" id="IPR002905">
    <property type="entry name" value="Trm1"/>
</dbReference>
<dbReference type="PROSITE" id="PS51626">
    <property type="entry name" value="SAM_MT_TRM1"/>
    <property type="match status" value="1"/>
</dbReference>
<keyword evidence="1 9" id="KW-0820">tRNA-binding</keyword>
<dbReference type="Gene3D" id="3.40.50.150">
    <property type="entry name" value="Vaccinia Virus protein VP39"/>
    <property type="match status" value="1"/>
</dbReference>
<comment type="catalytic activity">
    <reaction evidence="8">
        <text>guanosine(26) in tRNA + 2 S-adenosyl-L-methionine = N(2)-dimethylguanosine(26) in tRNA + 2 S-adenosyl-L-homocysteine + 2 H(+)</text>
        <dbReference type="Rhea" id="RHEA:43140"/>
        <dbReference type="Rhea" id="RHEA-COMP:10359"/>
        <dbReference type="Rhea" id="RHEA-COMP:10360"/>
        <dbReference type="ChEBI" id="CHEBI:15378"/>
        <dbReference type="ChEBI" id="CHEBI:57856"/>
        <dbReference type="ChEBI" id="CHEBI:59789"/>
        <dbReference type="ChEBI" id="CHEBI:74269"/>
        <dbReference type="ChEBI" id="CHEBI:74513"/>
        <dbReference type="EC" id="2.1.1.216"/>
    </reaction>
</comment>
<gene>
    <name evidence="12" type="primary">LOC34619726</name>
</gene>
<feature type="compositionally biased region" description="Basic and acidic residues" evidence="10">
    <location>
        <begin position="411"/>
        <end position="420"/>
    </location>
</feature>
<evidence type="ECO:0000256" key="2">
    <source>
        <dbReference type="ARBA" id="ARBA00022603"/>
    </source>
</evidence>
<dbReference type="Pfam" id="PF02005">
    <property type="entry name" value="TRM"/>
    <property type="match status" value="2"/>
</dbReference>
<evidence type="ECO:0000256" key="7">
    <source>
        <dbReference type="ARBA" id="ARBA00039099"/>
    </source>
</evidence>
<proteinExistence type="inferred from homology"/>
<evidence type="ECO:0000256" key="3">
    <source>
        <dbReference type="ARBA" id="ARBA00022679"/>
    </source>
</evidence>
<dbReference type="RefSeq" id="XP_026192089.1">
    <property type="nucleotide sequence ID" value="XM_026336304.1"/>
</dbReference>
<dbReference type="PANTHER" id="PTHR10631:SF3">
    <property type="entry name" value="TRNA (GUANINE(26)-N(2))-DIMETHYLTRANSFERASE"/>
    <property type="match status" value="1"/>
</dbReference>
<dbReference type="Proteomes" id="UP000515125">
    <property type="component" value="Unplaced"/>
</dbReference>
<evidence type="ECO:0000256" key="10">
    <source>
        <dbReference type="SAM" id="MobiDB-lite"/>
    </source>
</evidence>
<dbReference type="AlphaFoldDB" id="A0A6P6RX45"/>
<dbReference type="EC" id="2.1.1.216" evidence="7"/>
<keyword evidence="3 9" id="KW-0808">Transferase</keyword>
<dbReference type="Gene3D" id="3.30.56.70">
    <property type="entry name" value="N2,N2-dimethylguanosine tRNA methyltransferase, C-terminal domain"/>
    <property type="match status" value="1"/>
</dbReference>
<dbReference type="GeneID" id="34619726"/>
<organism evidence="11 12">
    <name type="scientific">Cyclospora cayetanensis</name>
    <dbReference type="NCBI Taxonomy" id="88456"/>
    <lineage>
        <taxon>Eukaryota</taxon>
        <taxon>Sar</taxon>
        <taxon>Alveolata</taxon>
        <taxon>Apicomplexa</taxon>
        <taxon>Conoidasida</taxon>
        <taxon>Coccidia</taxon>
        <taxon>Eucoccidiorida</taxon>
        <taxon>Eimeriorina</taxon>
        <taxon>Eimeriidae</taxon>
        <taxon>Cyclospora</taxon>
    </lineage>
</organism>
<evidence type="ECO:0000256" key="5">
    <source>
        <dbReference type="ARBA" id="ARBA00022694"/>
    </source>
</evidence>
<dbReference type="SUPFAM" id="SSF53335">
    <property type="entry name" value="S-adenosyl-L-methionine-dependent methyltransferases"/>
    <property type="match status" value="1"/>
</dbReference>
<evidence type="ECO:0000313" key="11">
    <source>
        <dbReference type="Proteomes" id="UP000515125"/>
    </source>
</evidence>
<keyword evidence="4 9" id="KW-0949">S-adenosyl-L-methionine</keyword>
<dbReference type="GO" id="GO:0005634">
    <property type="term" value="C:nucleus"/>
    <property type="evidence" value="ECO:0007669"/>
    <property type="project" value="TreeGrafter"/>
</dbReference>
<evidence type="ECO:0000313" key="12">
    <source>
        <dbReference type="RefSeq" id="XP_026192089.1"/>
    </source>
</evidence>
<dbReference type="GO" id="GO:0160104">
    <property type="term" value="F:tRNA (guanine(26)-N2)-dimethyltransferase activity"/>
    <property type="evidence" value="ECO:0007669"/>
    <property type="project" value="UniProtKB-EC"/>
</dbReference>
<reference evidence="12" key="1">
    <citation type="submission" date="2025-08" db="UniProtKB">
        <authorList>
            <consortium name="RefSeq"/>
        </authorList>
    </citation>
    <scope>IDENTIFICATION</scope>
</reference>
<evidence type="ECO:0000256" key="9">
    <source>
        <dbReference type="PROSITE-ProRule" id="PRU00958"/>
    </source>
</evidence>
<keyword evidence="5 9" id="KW-0819">tRNA processing</keyword>
<dbReference type="GO" id="GO:0002940">
    <property type="term" value="P:tRNA N2-guanine methylation"/>
    <property type="evidence" value="ECO:0007669"/>
    <property type="project" value="TreeGrafter"/>
</dbReference>
<dbReference type="InterPro" id="IPR029063">
    <property type="entry name" value="SAM-dependent_MTases_sf"/>
</dbReference>
<name>A0A6P6RX45_9EIME</name>
<dbReference type="OrthoDB" id="6349953at2759"/>
<dbReference type="InterPro" id="IPR042296">
    <property type="entry name" value="tRNA_met_Trm1_C"/>
</dbReference>
<evidence type="ECO:0000256" key="4">
    <source>
        <dbReference type="ARBA" id="ARBA00022691"/>
    </source>
</evidence>
<keyword evidence="2 9" id="KW-0489">Methyltransferase</keyword>
<sequence length="747" mass="80671">MAGGPEQAKAGDAGASAPSDLTVGYIREGLVKVEAPQEDAIFFNPAQVFNRDLSVLALKAFAEKQKELLQQRSAATMARCKAEGRMLPQALEFGGFNIVEPLAATGLRSLRYLKELGPIVRCAVVNDLDRQAAAAAEKNARINEIPENRFMATCAEGSRLLRLLSHPPLSMGTLKKINSLPAGAVVPASFDMTCPPEDLPLLPPLFKPTVAAAAKSDAAGVAMAETATELQGGVPLWYDVIDVDPYGSCSPFLDAAVGAVRSGGLLCVTSTDMCTLVGNSLETAFYKYGGAAAKMSAHHEVALRLVLQAVAQAAAKHRRAIQPLLCLSVDFYVRLFVRVVESPEQCKQLHQKESMVFHCPSCEAFTVAPLGTRMLKPARGKRAGVSRSGEVAQPPNHHHLPQTAAAGASEEENKAIHAEEQGGCSPNNTCNNFNDSAEGCTPESGRFKYRAAWVVEGVSPHCAECGGRILMGGPIYSGRYYDPEFVDLCLKELGNAKDTLPGLTMQARILGMLTALKEELPDVPLHYQLPSLCTRNKLTMIKPCAFKAALRRLGFKASHFHRDPQAIKTDAPAGVVFDLLRFHALQHPPADKESHPVLMKSIRTNGIDLSPPTAEENGVTAKQQVARWLPNPEPYWGPKGRAGKKRSPSLCVYSVAGSVRANTRATAPMQNNPSKRIAKTNEFKHLYSKTKTVQVHFGVDKLAALREMAVGKGHWTPLHPAAQQNHSHSSILASNTRKQLLELARSH</sequence>
<accession>A0A6P6RX45</accession>
<comment type="similarity">
    <text evidence="9">Belongs to the class I-like SAM-binding methyltransferase superfamily. Trm1 family.</text>
</comment>
<dbReference type="GO" id="GO:0000049">
    <property type="term" value="F:tRNA binding"/>
    <property type="evidence" value="ECO:0007669"/>
    <property type="project" value="UniProtKB-UniRule"/>
</dbReference>
<dbReference type="PANTHER" id="PTHR10631">
    <property type="entry name" value="N 2 ,N 2 -DIMETHYLGUANOSINE TRNA METHYLTRANSFERASE"/>
    <property type="match status" value="1"/>
</dbReference>
<feature type="region of interest" description="Disordered" evidence="10">
    <location>
        <begin position="379"/>
        <end position="421"/>
    </location>
</feature>
<evidence type="ECO:0000256" key="6">
    <source>
        <dbReference type="ARBA" id="ARBA00022884"/>
    </source>
</evidence>
<keyword evidence="6 9" id="KW-0694">RNA-binding</keyword>
<protein>
    <recommendedName>
        <fullName evidence="7">tRNA (guanine(26)-N(2))-dimethyltransferase</fullName>
        <ecNumber evidence="7">2.1.1.216</ecNumber>
    </recommendedName>
</protein>
<evidence type="ECO:0000256" key="8">
    <source>
        <dbReference type="ARBA" id="ARBA00051897"/>
    </source>
</evidence>